<accession>A0A850PIV4</accession>
<dbReference type="PROSITE" id="PS51118">
    <property type="entry name" value="HTH_HXLR"/>
    <property type="match status" value="1"/>
</dbReference>
<evidence type="ECO:0000256" key="2">
    <source>
        <dbReference type="ARBA" id="ARBA00023125"/>
    </source>
</evidence>
<gene>
    <name evidence="5" type="ORF">HUK82_14350</name>
</gene>
<dbReference type="PANTHER" id="PTHR33204">
    <property type="entry name" value="TRANSCRIPTIONAL REGULATOR, MARR FAMILY"/>
    <property type="match status" value="1"/>
</dbReference>
<dbReference type="EMBL" id="JABXXR010000175">
    <property type="protein sequence ID" value="NVN41732.1"/>
    <property type="molecule type" value="Genomic_DNA"/>
</dbReference>
<evidence type="ECO:0000256" key="3">
    <source>
        <dbReference type="ARBA" id="ARBA00023163"/>
    </source>
</evidence>
<dbReference type="GO" id="GO:0003677">
    <property type="term" value="F:DNA binding"/>
    <property type="evidence" value="ECO:0007669"/>
    <property type="project" value="UniProtKB-KW"/>
</dbReference>
<protein>
    <submittedName>
        <fullName evidence="5">Helix-turn-helix transcriptional regulator</fullName>
    </submittedName>
</protein>
<evidence type="ECO:0000256" key="1">
    <source>
        <dbReference type="ARBA" id="ARBA00023015"/>
    </source>
</evidence>
<dbReference type="InterPro" id="IPR036388">
    <property type="entry name" value="WH-like_DNA-bd_sf"/>
</dbReference>
<dbReference type="PANTHER" id="PTHR33204:SF37">
    <property type="entry name" value="HTH-TYPE TRANSCRIPTIONAL REGULATOR YODB"/>
    <property type="match status" value="1"/>
</dbReference>
<comment type="caution">
    <text evidence="5">The sequence shown here is derived from an EMBL/GenBank/DDBJ whole genome shotgun (WGS) entry which is preliminary data.</text>
</comment>
<evidence type="ECO:0000313" key="6">
    <source>
        <dbReference type="Proteomes" id="UP000585665"/>
    </source>
</evidence>
<keyword evidence="3" id="KW-0804">Transcription</keyword>
<keyword evidence="6" id="KW-1185">Reference proteome</keyword>
<reference evidence="5 6" key="1">
    <citation type="submission" date="2020-06" db="EMBL/GenBank/DDBJ databases">
        <title>Description of novel acetic acid bacteria.</title>
        <authorList>
            <person name="Sombolestani A."/>
        </authorList>
    </citation>
    <scope>NUCLEOTIDE SEQUENCE [LARGE SCALE GENOMIC DNA]</scope>
    <source>
        <strain evidence="5 6">LMG 27010</strain>
    </source>
</reference>
<dbReference type="InterPro" id="IPR002577">
    <property type="entry name" value="HTH_HxlR"/>
</dbReference>
<organism evidence="5 6">
    <name type="scientific">Ameyamaea chiangmaiensis</name>
    <dbReference type="NCBI Taxonomy" id="442969"/>
    <lineage>
        <taxon>Bacteria</taxon>
        <taxon>Pseudomonadati</taxon>
        <taxon>Pseudomonadota</taxon>
        <taxon>Alphaproteobacteria</taxon>
        <taxon>Acetobacterales</taxon>
        <taxon>Acetobacteraceae</taxon>
        <taxon>Ameyamaea</taxon>
    </lineage>
</organism>
<dbReference type="InterPro" id="IPR036390">
    <property type="entry name" value="WH_DNA-bd_sf"/>
</dbReference>
<evidence type="ECO:0000313" key="5">
    <source>
        <dbReference type="EMBL" id="NVN41732.1"/>
    </source>
</evidence>
<sequence length="134" mass="14902">MVTSRKPPSDAVPAAFNIYARECPARHVLDRLGNKWTLLVLDRLQRGRTRFNVLKRDIAGVSQKVLSQVLKNLERDGLVARVAYPTVPVTVEYSLTPLGETLTDAVSALTHWSEQHMPAIVDAHKAYDARSGQV</sequence>
<dbReference type="SUPFAM" id="SSF46785">
    <property type="entry name" value="Winged helix' DNA-binding domain"/>
    <property type="match status" value="1"/>
</dbReference>
<keyword evidence="2" id="KW-0238">DNA-binding</keyword>
<dbReference type="RefSeq" id="WP_176614608.1">
    <property type="nucleotide sequence ID" value="NZ_JABXXR010000175.1"/>
</dbReference>
<feature type="domain" description="HTH hxlR-type" evidence="4">
    <location>
        <begin position="23"/>
        <end position="121"/>
    </location>
</feature>
<evidence type="ECO:0000259" key="4">
    <source>
        <dbReference type="PROSITE" id="PS51118"/>
    </source>
</evidence>
<name>A0A850PIV4_9PROT</name>
<proteinExistence type="predicted"/>
<dbReference type="Pfam" id="PF01638">
    <property type="entry name" value="HxlR"/>
    <property type="match status" value="1"/>
</dbReference>
<dbReference type="Gene3D" id="1.10.10.10">
    <property type="entry name" value="Winged helix-like DNA-binding domain superfamily/Winged helix DNA-binding domain"/>
    <property type="match status" value="1"/>
</dbReference>
<dbReference type="Proteomes" id="UP000585665">
    <property type="component" value="Unassembled WGS sequence"/>
</dbReference>
<keyword evidence="1" id="KW-0805">Transcription regulation</keyword>
<dbReference type="AlphaFoldDB" id="A0A850PIV4"/>